<protein>
    <submittedName>
        <fullName evidence="2">Uncharacterized protein</fullName>
    </submittedName>
</protein>
<reference evidence="2 3" key="1">
    <citation type="submission" date="2018-06" db="EMBL/GenBank/DDBJ databases">
        <title>Comparative genomics of Bradyrhizobium nodulating Arachidis hypogaea.</title>
        <authorList>
            <person name="Li Y."/>
        </authorList>
    </citation>
    <scope>NUCLEOTIDE SEQUENCE [LARGE SCALE GENOMIC DNA]</scope>
    <source>
        <strain evidence="2 3">CCBAU 051107</strain>
    </source>
</reference>
<evidence type="ECO:0000313" key="3">
    <source>
        <dbReference type="Proteomes" id="UP000594015"/>
    </source>
</evidence>
<gene>
    <name evidence="2" type="ORF">WN72_05090</name>
</gene>
<dbReference type="KEGG" id="barh:WN72_05090"/>
<dbReference type="RefSeq" id="WP_143130811.1">
    <property type="nucleotide sequence ID" value="NZ_CP030050.1"/>
</dbReference>
<evidence type="ECO:0000256" key="1">
    <source>
        <dbReference type="SAM" id="MobiDB-lite"/>
    </source>
</evidence>
<name>A0AAE7NIY1_9BRAD</name>
<proteinExistence type="predicted"/>
<dbReference type="AlphaFoldDB" id="A0AAE7NIY1"/>
<sequence length="186" mass="21721">MTGHHIERLRAHRNNIRRYRRLLETSLTDLERGYIERRLLDEQASVKALLREAYPDCLSLRTTKPEADRRTTPLELTEFLHPAGAFEHPLDVLDDPDLTAYEKRAILSSWLADHCLGEDRSHLNPRHNDTSARLEDIVDALCDLSSQTETENLDHECELGRKARRTGPQFPSQRRHHDDLRRTNRC</sequence>
<evidence type="ECO:0000313" key="2">
    <source>
        <dbReference type="EMBL" id="QOZ65867.1"/>
    </source>
</evidence>
<organism evidence="2 3">
    <name type="scientific">Bradyrhizobium arachidis</name>
    <dbReference type="NCBI Taxonomy" id="858423"/>
    <lineage>
        <taxon>Bacteria</taxon>
        <taxon>Pseudomonadati</taxon>
        <taxon>Pseudomonadota</taxon>
        <taxon>Alphaproteobacteria</taxon>
        <taxon>Hyphomicrobiales</taxon>
        <taxon>Nitrobacteraceae</taxon>
        <taxon>Bradyrhizobium</taxon>
    </lineage>
</organism>
<feature type="region of interest" description="Disordered" evidence="1">
    <location>
        <begin position="160"/>
        <end position="186"/>
    </location>
</feature>
<accession>A0AAE7NIY1</accession>
<dbReference type="EMBL" id="CP030050">
    <property type="protein sequence ID" value="QOZ65867.1"/>
    <property type="molecule type" value="Genomic_DNA"/>
</dbReference>
<dbReference type="Proteomes" id="UP000594015">
    <property type="component" value="Chromosome"/>
</dbReference>
<feature type="compositionally biased region" description="Basic and acidic residues" evidence="1">
    <location>
        <begin position="176"/>
        <end position="186"/>
    </location>
</feature>